<dbReference type="AlphaFoldDB" id="A0A2T0T9B0"/>
<keyword evidence="2" id="KW-0808">Transferase</keyword>
<dbReference type="OrthoDB" id="3636702at2"/>
<keyword evidence="3" id="KW-1185">Reference proteome</keyword>
<comment type="caution">
    <text evidence="2">The sequence shown here is derived from an EMBL/GenBank/DDBJ whole genome shotgun (WGS) entry which is preliminary data.</text>
</comment>
<protein>
    <submittedName>
        <fullName evidence="2">Methyltransferase family protein</fullName>
    </submittedName>
</protein>
<dbReference type="CDD" id="cd02440">
    <property type="entry name" value="AdoMet_MTases"/>
    <property type="match status" value="1"/>
</dbReference>
<dbReference type="InterPro" id="IPR013216">
    <property type="entry name" value="Methyltransf_11"/>
</dbReference>
<feature type="domain" description="Methyltransferase type 11" evidence="1">
    <location>
        <begin position="43"/>
        <end position="138"/>
    </location>
</feature>
<dbReference type="InterPro" id="IPR050508">
    <property type="entry name" value="Methyltransf_Superfamily"/>
</dbReference>
<dbReference type="PANTHER" id="PTHR42912">
    <property type="entry name" value="METHYLTRANSFERASE"/>
    <property type="match status" value="1"/>
</dbReference>
<dbReference type="Gene3D" id="3.40.50.150">
    <property type="entry name" value="Vaccinia Virus protein VP39"/>
    <property type="match status" value="1"/>
</dbReference>
<dbReference type="GO" id="GO:0032259">
    <property type="term" value="P:methylation"/>
    <property type="evidence" value="ECO:0007669"/>
    <property type="project" value="UniProtKB-KW"/>
</dbReference>
<reference evidence="2 3" key="1">
    <citation type="submission" date="2018-03" db="EMBL/GenBank/DDBJ databases">
        <title>Genomic Encyclopedia of Archaeal and Bacterial Type Strains, Phase II (KMG-II): from individual species to whole genera.</title>
        <authorList>
            <person name="Goeker M."/>
        </authorList>
    </citation>
    <scope>NUCLEOTIDE SEQUENCE [LARGE SCALE GENOMIC DNA]</scope>
    <source>
        <strain evidence="2 3">DSM 44720</strain>
    </source>
</reference>
<name>A0A2T0T9B0_9PSEU</name>
<evidence type="ECO:0000313" key="3">
    <source>
        <dbReference type="Proteomes" id="UP000239494"/>
    </source>
</evidence>
<sequence>MSGLEFDERTSRRVEATYLAPDVVRQRRIVREALSLHHGERVLDLGSGPGFLAVEMAAEVGPDGAVCGIDPSPSMLALAADRSGHAVEYRQAGAERIPFQDGTFDAVVSTQVFEYLPDVPGALAEVRRVLRSGGRLVLVDTDWDSLVWRSPDDALTDRVLTAFEQHLADARLPRKLPAALVAAGFRDVRTSVVPLLNVGYSPTTYSAGLLELVAEFVPGRDGITAEEATAWAAGQRALGPDYFFSLNRYLFAATG</sequence>
<gene>
    <name evidence="2" type="ORF">CLV43_10493</name>
</gene>
<dbReference type="RefSeq" id="WP_106187691.1">
    <property type="nucleotide sequence ID" value="NZ_PVTF01000004.1"/>
</dbReference>
<proteinExistence type="predicted"/>
<dbReference type="EMBL" id="PVTF01000004">
    <property type="protein sequence ID" value="PRY42263.1"/>
    <property type="molecule type" value="Genomic_DNA"/>
</dbReference>
<dbReference type="SUPFAM" id="SSF53335">
    <property type="entry name" value="S-adenosyl-L-methionine-dependent methyltransferases"/>
    <property type="match status" value="1"/>
</dbReference>
<accession>A0A2T0T9B0</accession>
<dbReference type="InterPro" id="IPR029063">
    <property type="entry name" value="SAM-dependent_MTases_sf"/>
</dbReference>
<evidence type="ECO:0000259" key="1">
    <source>
        <dbReference type="Pfam" id="PF08241"/>
    </source>
</evidence>
<dbReference type="Proteomes" id="UP000239494">
    <property type="component" value="Unassembled WGS sequence"/>
</dbReference>
<dbReference type="Pfam" id="PF08241">
    <property type="entry name" value="Methyltransf_11"/>
    <property type="match status" value="1"/>
</dbReference>
<dbReference type="GO" id="GO:0008757">
    <property type="term" value="F:S-adenosylmethionine-dependent methyltransferase activity"/>
    <property type="evidence" value="ECO:0007669"/>
    <property type="project" value="InterPro"/>
</dbReference>
<evidence type="ECO:0000313" key="2">
    <source>
        <dbReference type="EMBL" id="PRY42263.1"/>
    </source>
</evidence>
<keyword evidence="2" id="KW-0489">Methyltransferase</keyword>
<organism evidence="2 3">
    <name type="scientific">Umezawaea tangerina</name>
    <dbReference type="NCBI Taxonomy" id="84725"/>
    <lineage>
        <taxon>Bacteria</taxon>
        <taxon>Bacillati</taxon>
        <taxon>Actinomycetota</taxon>
        <taxon>Actinomycetes</taxon>
        <taxon>Pseudonocardiales</taxon>
        <taxon>Pseudonocardiaceae</taxon>
        <taxon>Umezawaea</taxon>
    </lineage>
</organism>